<comment type="function">
    <text evidence="1">Controls the length of the flagellar hook.</text>
</comment>
<reference evidence="5 6" key="1">
    <citation type="submission" date="2018-12" db="EMBL/GenBank/DDBJ databases">
        <authorList>
            <person name="Chong R.A."/>
        </authorList>
    </citation>
    <scope>NUCLEOTIDE SEQUENCE [LARGE SCALE GENOMIC DNA]</scope>
    <source>
        <strain evidence="5 6">Ahe</strain>
    </source>
</reference>
<dbReference type="Pfam" id="PF02120">
    <property type="entry name" value="Flg_hook"/>
    <property type="match status" value="1"/>
</dbReference>
<sequence length="369" mass="43853">MLNPLNNIVLKRNISVSSDYNIADFNLYRFIFNACKKKLLNKEIKFDNISTKHKTKDDENIISTNFIVNNLLNILNTKNVKNNFYMHKNTEKKQKKKLHENIKLTSHIFLKNKEKINKEENNTKDKIFKNNEMLKNLKYIKNKYRLSCNYNTINLFKKSYNESIFNKISNLKNIQNKKNFIRDNKNFMYFKNYKNNISEISSSKNMKNNQYSISEINSLKKINEKNSFKLNKKSIFVLNSKENIKWKQAINQQVLLSISNKENKAEIRLKPEYLGSIYIKIKMENDKAKLKLISDNLGIKNFLNNCIPFLEYSLIKNGIFLKDVNISSTFNLEKNKNLFISDNCHLSKSNIFKKFYKNLNQKQLIDMYV</sequence>
<reference evidence="5 6" key="2">
    <citation type="submission" date="2019-05" db="EMBL/GenBank/DDBJ databases">
        <title>Genome evolution of the obligate endosymbiont Buchnera aphidicola.</title>
        <authorList>
            <person name="Moran N.A."/>
        </authorList>
    </citation>
    <scope>NUCLEOTIDE SEQUENCE [LARGE SCALE GENOMIC DNA]</scope>
    <source>
        <strain evidence="5 6">Ahe</strain>
    </source>
</reference>
<dbReference type="InterPro" id="IPR052563">
    <property type="entry name" value="FliK"/>
</dbReference>
<evidence type="ECO:0000259" key="4">
    <source>
        <dbReference type="Pfam" id="PF02120"/>
    </source>
</evidence>
<dbReference type="PANTHER" id="PTHR37533:SF2">
    <property type="entry name" value="FLAGELLAR HOOK-LENGTH CONTROL PROTEIN"/>
    <property type="match status" value="1"/>
</dbReference>
<dbReference type="RefSeq" id="WP_158339847.1">
    <property type="nucleotide sequence ID" value="NZ_CP034894.1"/>
</dbReference>
<dbReference type="InterPro" id="IPR038610">
    <property type="entry name" value="FliK-like_C_sf"/>
</dbReference>
<gene>
    <name evidence="5" type="ORF">D9V62_00395</name>
</gene>
<dbReference type="PANTHER" id="PTHR37533">
    <property type="entry name" value="FLAGELLAR HOOK-LENGTH CONTROL PROTEIN"/>
    <property type="match status" value="1"/>
</dbReference>
<dbReference type="OrthoDB" id="6554452at2"/>
<dbReference type="GO" id="GO:0044780">
    <property type="term" value="P:bacterial-type flagellum assembly"/>
    <property type="evidence" value="ECO:0007669"/>
    <property type="project" value="InterPro"/>
</dbReference>
<dbReference type="CDD" id="cd17470">
    <property type="entry name" value="T3SS_Flik_C"/>
    <property type="match status" value="1"/>
</dbReference>
<comment type="similarity">
    <text evidence="2">Belongs to the FliK family.</text>
</comment>
<proteinExistence type="inferred from homology"/>
<dbReference type="InterPro" id="IPR021136">
    <property type="entry name" value="Flagellar_hook_control-like_C"/>
</dbReference>
<keyword evidence="3" id="KW-1005">Bacterial flagellum biogenesis</keyword>
<accession>A0A4D6XPB2</accession>
<evidence type="ECO:0000256" key="1">
    <source>
        <dbReference type="ARBA" id="ARBA00003944"/>
    </source>
</evidence>
<evidence type="ECO:0000313" key="5">
    <source>
        <dbReference type="EMBL" id="QCI16914.1"/>
    </source>
</evidence>
<organism evidence="5 6">
    <name type="scientific">Buchnera aphidicola</name>
    <name type="common">Aphis helianthi</name>
    <dbReference type="NCBI Taxonomy" id="2315802"/>
    <lineage>
        <taxon>Bacteria</taxon>
        <taxon>Pseudomonadati</taxon>
        <taxon>Pseudomonadota</taxon>
        <taxon>Gammaproteobacteria</taxon>
        <taxon>Enterobacterales</taxon>
        <taxon>Erwiniaceae</taxon>
        <taxon>Buchnera</taxon>
    </lineage>
</organism>
<dbReference type="GO" id="GO:0009424">
    <property type="term" value="C:bacterial-type flagellum hook"/>
    <property type="evidence" value="ECO:0007669"/>
    <property type="project" value="InterPro"/>
</dbReference>
<dbReference type="Proteomes" id="UP000298759">
    <property type="component" value="Chromosome"/>
</dbReference>
<protein>
    <recommendedName>
        <fullName evidence="4">Flagellar hook-length control protein-like C-terminal domain-containing protein</fullName>
    </recommendedName>
</protein>
<name>A0A4D6XPB2_9GAMM</name>
<dbReference type="InterPro" id="IPR001635">
    <property type="entry name" value="Flag_hook_Flik"/>
</dbReference>
<dbReference type="PRINTS" id="PR01007">
    <property type="entry name" value="FLGHOOKFLIK"/>
</dbReference>
<dbReference type="Gene3D" id="3.30.750.140">
    <property type="match status" value="1"/>
</dbReference>
<evidence type="ECO:0000256" key="2">
    <source>
        <dbReference type="ARBA" id="ARBA00009149"/>
    </source>
</evidence>
<dbReference type="EMBL" id="CP034894">
    <property type="protein sequence ID" value="QCI16914.1"/>
    <property type="molecule type" value="Genomic_DNA"/>
</dbReference>
<evidence type="ECO:0000256" key="3">
    <source>
        <dbReference type="ARBA" id="ARBA00022795"/>
    </source>
</evidence>
<dbReference type="AlphaFoldDB" id="A0A4D6XPB2"/>
<feature type="domain" description="Flagellar hook-length control protein-like C-terminal" evidence="4">
    <location>
        <begin position="253"/>
        <end position="328"/>
    </location>
</feature>
<evidence type="ECO:0000313" key="6">
    <source>
        <dbReference type="Proteomes" id="UP000298759"/>
    </source>
</evidence>